<keyword evidence="3" id="KW-1185">Reference proteome</keyword>
<dbReference type="AlphaFoldDB" id="A0A2U3QJH7"/>
<dbReference type="OrthoDB" id="9814896at2"/>
<organism evidence="2 3">
    <name type="scientific">Candidatus Sulfobium mesophilum</name>
    <dbReference type="NCBI Taxonomy" id="2016548"/>
    <lineage>
        <taxon>Bacteria</taxon>
        <taxon>Pseudomonadati</taxon>
        <taxon>Nitrospirota</taxon>
        <taxon>Nitrospiria</taxon>
        <taxon>Nitrospirales</taxon>
        <taxon>Nitrospiraceae</taxon>
        <taxon>Candidatus Sulfobium</taxon>
    </lineage>
</organism>
<gene>
    <name evidence="2" type="ORF">NBG4_60039</name>
</gene>
<evidence type="ECO:0000313" key="3">
    <source>
        <dbReference type="Proteomes" id="UP000245125"/>
    </source>
</evidence>
<dbReference type="Gene3D" id="3.90.190.10">
    <property type="entry name" value="Protein tyrosine phosphatase superfamily"/>
    <property type="match status" value="1"/>
</dbReference>
<dbReference type="PROSITE" id="PS00383">
    <property type="entry name" value="TYR_PHOSPHATASE_1"/>
    <property type="match status" value="1"/>
</dbReference>
<reference evidence="3" key="1">
    <citation type="submission" date="2018-03" db="EMBL/GenBank/DDBJ databases">
        <authorList>
            <person name="Zecchin S."/>
        </authorList>
    </citation>
    <scope>NUCLEOTIDE SEQUENCE [LARGE SCALE GENOMIC DNA]</scope>
</reference>
<evidence type="ECO:0000313" key="2">
    <source>
        <dbReference type="EMBL" id="SPQ01563.1"/>
    </source>
</evidence>
<dbReference type="CDD" id="cd14529">
    <property type="entry name" value="TpbA-like"/>
    <property type="match status" value="1"/>
</dbReference>
<dbReference type="InterPro" id="IPR029021">
    <property type="entry name" value="Prot-tyrosine_phosphatase-like"/>
</dbReference>
<name>A0A2U3QJH7_9BACT</name>
<dbReference type="EMBL" id="OUUY01000108">
    <property type="protein sequence ID" value="SPQ01563.1"/>
    <property type="molecule type" value="Genomic_DNA"/>
</dbReference>
<sequence>MSTLFSISRSLKGRFFLLVFIPAIIAGAYITNILVSGNFEPITEGEAYRSGQLNEASLERHLKEYRIKSVLNLRGKNSGKDWYETEIAVCRKLSVRHYDLAMSSSGRPNPEVMSRLMEIFREAPRPILIHCRSGSDRSGLAAALWKVVVDGEPKAIAQKQLSIRFGHFPVGQTSVLDDFFKEWEPVGVSSSAEK</sequence>
<protein>
    <recommendedName>
        <fullName evidence="4">Tyrosine specific protein phosphatases domain-containing protein</fullName>
    </recommendedName>
</protein>
<dbReference type="Pfam" id="PF13350">
    <property type="entry name" value="Y_phosphatase3"/>
    <property type="match status" value="1"/>
</dbReference>
<dbReference type="SUPFAM" id="SSF52799">
    <property type="entry name" value="(Phosphotyrosine protein) phosphatases II"/>
    <property type="match status" value="1"/>
</dbReference>
<dbReference type="Proteomes" id="UP000245125">
    <property type="component" value="Unassembled WGS sequence"/>
</dbReference>
<dbReference type="InterPro" id="IPR026893">
    <property type="entry name" value="Tyr/Ser_Pase_IphP-type"/>
</dbReference>
<evidence type="ECO:0008006" key="4">
    <source>
        <dbReference type="Google" id="ProtNLM"/>
    </source>
</evidence>
<evidence type="ECO:0000256" key="1">
    <source>
        <dbReference type="SAM" id="Phobius"/>
    </source>
</evidence>
<keyword evidence="1" id="KW-1133">Transmembrane helix</keyword>
<keyword evidence="1" id="KW-0812">Transmembrane</keyword>
<dbReference type="GO" id="GO:0004721">
    <property type="term" value="F:phosphoprotein phosphatase activity"/>
    <property type="evidence" value="ECO:0007669"/>
    <property type="project" value="InterPro"/>
</dbReference>
<accession>A0A2U3QJH7</accession>
<proteinExistence type="predicted"/>
<feature type="transmembrane region" description="Helical" evidence="1">
    <location>
        <begin position="15"/>
        <end position="35"/>
    </location>
</feature>
<keyword evidence="1" id="KW-0472">Membrane</keyword>
<dbReference type="InterPro" id="IPR016130">
    <property type="entry name" value="Tyr_Pase_AS"/>
</dbReference>